<dbReference type="FunFam" id="1.10.3720.10:FF:000004">
    <property type="entry name" value="Sulfate transport system permease protein CysT"/>
    <property type="match status" value="1"/>
</dbReference>
<evidence type="ECO:0000256" key="8">
    <source>
        <dbReference type="ARBA" id="ARBA00025323"/>
    </source>
</evidence>
<dbReference type="Gene3D" id="1.10.3720.10">
    <property type="entry name" value="MetI-like"/>
    <property type="match status" value="1"/>
</dbReference>
<feature type="transmembrane region" description="Helical" evidence="9">
    <location>
        <begin position="179"/>
        <end position="203"/>
    </location>
</feature>
<feature type="transmembrane region" description="Helical" evidence="9">
    <location>
        <begin position="59"/>
        <end position="84"/>
    </location>
</feature>
<evidence type="ECO:0000256" key="4">
    <source>
        <dbReference type="ARBA" id="ARBA00022692"/>
    </source>
</evidence>
<dbReference type="PROSITE" id="PS50928">
    <property type="entry name" value="ABC_TM1"/>
    <property type="match status" value="1"/>
</dbReference>
<comment type="subcellular location">
    <subcellularLocation>
        <location evidence="1">Cell membrane</location>
        <topology evidence="1">Multi-pass membrane protein</topology>
    </subcellularLocation>
</comment>
<evidence type="ECO:0000259" key="11">
    <source>
        <dbReference type="PROSITE" id="PS50928"/>
    </source>
</evidence>
<feature type="domain" description="ABC transmembrane type-1" evidence="11">
    <location>
        <begin position="107"/>
        <end position="310"/>
    </location>
</feature>
<evidence type="ECO:0000256" key="10">
    <source>
        <dbReference type="SAM" id="MobiDB-lite"/>
    </source>
</evidence>
<comment type="subunit">
    <text evidence="2">The complex is composed of two ATP-binding proteins (CysA), two transmembrane proteins (CysT and CysW) and a solute-binding protein (CysP).</text>
</comment>
<keyword evidence="6 9" id="KW-0764">Sulfate transport</keyword>
<dbReference type="Proteomes" id="UP000561066">
    <property type="component" value="Unassembled WGS sequence"/>
</dbReference>
<reference evidence="12 13" key="1">
    <citation type="submission" date="2020-04" db="EMBL/GenBank/DDBJ databases">
        <title>Description of novel Gluconacetobacter.</title>
        <authorList>
            <person name="Sombolestani A."/>
        </authorList>
    </citation>
    <scope>NUCLEOTIDE SEQUENCE [LARGE SCALE GENOMIC DNA]</scope>
    <source>
        <strain evidence="12 13">LMG 21312</strain>
    </source>
</reference>
<evidence type="ECO:0000256" key="1">
    <source>
        <dbReference type="ARBA" id="ARBA00004651"/>
    </source>
</evidence>
<dbReference type="GO" id="GO:0015419">
    <property type="term" value="F:ABC-type sulfate transporter activity"/>
    <property type="evidence" value="ECO:0007669"/>
    <property type="project" value="UniProtKB-UniRule"/>
</dbReference>
<sequence length="327" mass="34500">MRSSWATSPASGPEHPLGPPPRRRSHGNTVSSGPVPSAARLPGLWPRPRARARRDALPGLRLALGATLLWVGLLVALPLLALAIRPWQDGAAPMLAALHDRRMLAALELSFGSAALAALVNLPLGLLLAWSLTRTRLPGRRAVDALIDLPFALPTAVTGITLATLYGPHGWLGAPLAKLGIRVAFTPLGIMLALAFVGLPFVVRTLEPVLRDLPSELEDAATMLGAHRRQIVTRVLLPPLLPALATGFGLAFARGIGEYGSVIFIAGNQPFHSEIAPLLVVIRLQEFDYAGATSVGFIMLLAAFLSLAVISALRRRLSRGLGGGEAA</sequence>
<dbReference type="InterPro" id="IPR000515">
    <property type="entry name" value="MetI-like"/>
</dbReference>
<dbReference type="GO" id="GO:0005886">
    <property type="term" value="C:plasma membrane"/>
    <property type="evidence" value="ECO:0007669"/>
    <property type="project" value="UniProtKB-SubCell"/>
</dbReference>
<organism evidence="12 13">
    <name type="scientific">Gluconacetobacter johannae</name>
    <dbReference type="NCBI Taxonomy" id="112140"/>
    <lineage>
        <taxon>Bacteria</taxon>
        <taxon>Pseudomonadati</taxon>
        <taxon>Pseudomonadota</taxon>
        <taxon>Alphaproteobacteria</taxon>
        <taxon>Acetobacterales</taxon>
        <taxon>Acetobacteraceae</taxon>
        <taxon>Gluconacetobacter</taxon>
    </lineage>
</organism>
<proteinExistence type="inferred from homology"/>
<evidence type="ECO:0000256" key="7">
    <source>
        <dbReference type="ARBA" id="ARBA00023136"/>
    </source>
</evidence>
<dbReference type="Pfam" id="PF00528">
    <property type="entry name" value="BPD_transp_1"/>
    <property type="match status" value="1"/>
</dbReference>
<evidence type="ECO:0000313" key="13">
    <source>
        <dbReference type="Proteomes" id="UP000561066"/>
    </source>
</evidence>
<dbReference type="AlphaFoldDB" id="A0A7W4P735"/>
<keyword evidence="5 9" id="KW-1133">Transmembrane helix</keyword>
<keyword evidence="13" id="KW-1185">Reference proteome</keyword>
<comment type="caution">
    <text evidence="12">The sequence shown here is derived from an EMBL/GenBank/DDBJ whole genome shotgun (WGS) entry which is preliminary data.</text>
</comment>
<dbReference type="NCBIfam" id="TIGR00969">
    <property type="entry name" value="3a0106s02"/>
    <property type="match status" value="1"/>
</dbReference>
<comment type="caution">
    <text evidence="9">Lacks conserved residue(s) required for the propagation of feature annotation.</text>
</comment>
<dbReference type="PANTHER" id="PTHR30406">
    <property type="entry name" value="SULFATE TRANSPORT SYSTEM PERMEASE PROTEIN"/>
    <property type="match status" value="1"/>
</dbReference>
<evidence type="ECO:0000256" key="5">
    <source>
        <dbReference type="ARBA" id="ARBA00022989"/>
    </source>
</evidence>
<feature type="region of interest" description="Disordered" evidence="10">
    <location>
        <begin position="1"/>
        <end position="43"/>
    </location>
</feature>
<dbReference type="CDD" id="cd06261">
    <property type="entry name" value="TM_PBP2"/>
    <property type="match status" value="1"/>
</dbReference>
<gene>
    <name evidence="12" type="primary">cysT</name>
    <name evidence="12" type="ORF">HLH21_11260</name>
</gene>
<protein>
    <recommendedName>
        <fullName evidence="9">Sulfate transport system permease protein CysT</fullName>
    </recommendedName>
</protein>
<keyword evidence="4 9" id="KW-0812">Transmembrane</keyword>
<accession>A0A7W4P735</accession>
<evidence type="ECO:0000256" key="6">
    <source>
        <dbReference type="ARBA" id="ARBA00023032"/>
    </source>
</evidence>
<comment type="function">
    <text evidence="9">Part of the ABC transporter complex (TC 3.A.1.6.1) involved in sulfate/thiosulfate import.</text>
</comment>
<feature type="transmembrane region" description="Helical" evidence="9">
    <location>
        <begin position="104"/>
        <end position="133"/>
    </location>
</feature>
<keyword evidence="3 9" id="KW-0813">Transport</keyword>
<dbReference type="InterPro" id="IPR035906">
    <property type="entry name" value="MetI-like_sf"/>
</dbReference>
<feature type="transmembrane region" description="Helical" evidence="9">
    <location>
        <begin position="145"/>
        <end position="167"/>
    </location>
</feature>
<comment type="similarity">
    <text evidence="9">Belongs to the binding-protein-dependent transport system permease family. CysTW subfamily.</text>
</comment>
<dbReference type="PANTHER" id="PTHR30406:SF8">
    <property type="entry name" value="SULFATE TRANSPORT SYSTEM PERMEASE PROTEIN CYST"/>
    <property type="match status" value="1"/>
</dbReference>
<comment type="function">
    <text evidence="8">Part of the ABC transporter complex CysAWTP (TC 3.A.1.6.1) involved in sulfate/thiosulfate import. Probably responsible for the translocation of the substrate across the membrane.</text>
</comment>
<name>A0A7W4P735_9PROT</name>
<feature type="compositionally biased region" description="Polar residues" evidence="10">
    <location>
        <begin position="1"/>
        <end position="10"/>
    </location>
</feature>
<dbReference type="SUPFAM" id="SSF161098">
    <property type="entry name" value="MetI-like"/>
    <property type="match status" value="1"/>
</dbReference>
<feature type="transmembrane region" description="Helical" evidence="9">
    <location>
        <begin position="231"/>
        <end position="253"/>
    </location>
</feature>
<dbReference type="InterPro" id="IPR011865">
    <property type="entry name" value="CysT_permease"/>
</dbReference>
<dbReference type="InterPro" id="IPR005667">
    <property type="entry name" value="Sulph_transpt2"/>
</dbReference>
<evidence type="ECO:0000313" key="12">
    <source>
        <dbReference type="EMBL" id="MBB2176505.1"/>
    </source>
</evidence>
<evidence type="ECO:0000256" key="9">
    <source>
        <dbReference type="RuleBase" id="RU366001"/>
    </source>
</evidence>
<dbReference type="EMBL" id="JABEQH010000014">
    <property type="protein sequence ID" value="MBB2176505.1"/>
    <property type="molecule type" value="Genomic_DNA"/>
</dbReference>
<keyword evidence="7 9" id="KW-0472">Membrane</keyword>
<dbReference type="NCBIfam" id="TIGR02139">
    <property type="entry name" value="permease_CysT"/>
    <property type="match status" value="1"/>
</dbReference>
<feature type="transmembrane region" description="Helical" evidence="9">
    <location>
        <begin position="289"/>
        <end position="313"/>
    </location>
</feature>
<evidence type="ECO:0000256" key="3">
    <source>
        <dbReference type="ARBA" id="ARBA00022448"/>
    </source>
</evidence>
<evidence type="ECO:0000256" key="2">
    <source>
        <dbReference type="ARBA" id="ARBA00011779"/>
    </source>
</evidence>